<dbReference type="PIRSF" id="PIRSF002741">
    <property type="entry name" value="MppA"/>
    <property type="match status" value="1"/>
</dbReference>
<dbReference type="PROSITE" id="PS51257">
    <property type="entry name" value="PROKAR_LIPOPROTEIN"/>
    <property type="match status" value="1"/>
</dbReference>
<dbReference type="Gene3D" id="3.90.76.10">
    <property type="entry name" value="Dipeptide-binding Protein, Domain 1"/>
    <property type="match status" value="1"/>
</dbReference>
<dbReference type="Pfam" id="PF00496">
    <property type="entry name" value="SBP_bac_5"/>
    <property type="match status" value="1"/>
</dbReference>
<evidence type="ECO:0000313" key="7">
    <source>
        <dbReference type="EMBL" id="UQS81778.1"/>
    </source>
</evidence>
<reference evidence="7" key="1">
    <citation type="journal article" date="2022" name="Int. J. Syst. Evol. Microbiol.">
        <title>Apilactobacillus apisilvae sp. nov., Nicolia spurrieriana gen. nov. sp. nov., Bombilactobacillus folatiphilus sp. nov. and Bombilactobacillus thymidiniphilus sp. nov., four new lactic acid bacterial isolates from stingless bees Tetragonula carbonaria and Austroplebeia australis.</title>
        <authorList>
            <person name="Oliphant S.A."/>
            <person name="Watson-Haigh N.S."/>
            <person name="Sumby K.M."/>
            <person name="Gardner J."/>
            <person name="Groom S."/>
            <person name="Jiranek V."/>
        </authorList>
    </citation>
    <scope>NUCLEOTIDE SEQUENCE</scope>
    <source>
        <strain evidence="7">SG4_D2</strain>
    </source>
</reference>
<gene>
    <name evidence="7" type="ORF">MOO45_06135</name>
</gene>
<dbReference type="Proteomes" id="UP000831495">
    <property type="component" value="Chromosome"/>
</dbReference>
<dbReference type="PANTHER" id="PTHR30290">
    <property type="entry name" value="PERIPLASMIC BINDING COMPONENT OF ABC TRANSPORTER"/>
    <property type="match status" value="1"/>
</dbReference>
<evidence type="ECO:0000256" key="4">
    <source>
        <dbReference type="ARBA" id="ARBA00022729"/>
    </source>
</evidence>
<dbReference type="InterPro" id="IPR039424">
    <property type="entry name" value="SBP_5"/>
</dbReference>
<dbReference type="Gene3D" id="3.40.190.10">
    <property type="entry name" value="Periplasmic binding protein-like II"/>
    <property type="match status" value="1"/>
</dbReference>
<dbReference type="EMBL" id="CP093366">
    <property type="protein sequence ID" value="UQS81778.1"/>
    <property type="molecule type" value="Genomic_DNA"/>
</dbReference>
<name>A0ABY4P7T9_9LACO</name>
<dbReference type="InterPro" id="IPR000914">
    <property type="entry name" value="SBP_5_dom"/>
</dbReference>
<dbReference type="Gene3D" id="3.10.105.10">
    <property type="entry name" value="Dipeptide-binding Protein, Domain 3"/>
    <property type="match status" value="1"/>
</dbReference>
<feature type="chain" id="PRO_5045896713" evidence="5">
    <location>
        <begin position="19"/>
        <end position="534"/>
    </location>
</feature>
<keyword evidence="3" id="KW-0813">Transport</keyword>
<evidence type="ECO:0000256" key="3">
    <source>
        <dbReference type="ARBA" id="ARBA00022448"/>
    </source>
</evidence>
<sequence length="534" mass="59542">MKRIYLIGLTIITSLGLAGCGHNNATNNKEISIGASAELSTADVSLAMDNESAEVAEQVNEGLYNFNKKGDIIPALATGKPKLSNDQTTYTINMRHNGQWSNGKPVTAKDFVYGWQRTVDPKTKSQQSYFLENVQNYKAVNDGKMAPSNLGIKATGKYQLQIKLDHAVPYFPSVLAMSASFPLYKPYVQAQGKKYGTSAQHTLYNGPFVLKNWDGTSDTWSYVKNPHYWDKKHVHLNKIKVSVIKSQDTGAYQFESKELAMVPLTGQEIKNHAKSKSLYVRKLPGTMYLEFNTKRKLFSNEKIRQAMSMAMDRKQLTNNVLQDKSVPATGFVPTGFSNPQTGKDFAKEAGQLNQYDTKQAKQLWQSGLSELGMKSANFTILSSNDDQTKKVDEFIQSQLQTHLPGLKVSVKAVPFNSRLSSSESGNYDAVINGWTPTFNDPSDFLNLVKTGNKNNEGKFSDPQYDQLLDQANGQYSTQPAQRWNALQEANKLVVQKAPVVPMYYISLVYLINPKLKGVVMGPMGFPYYKNASMN</sequence>
<organism evidence="7 8">
    <name type="scientific">Bombilactobacillus folatiphilus</name>
    <dbReference type="NCBI Taxonomy" id="2923362"/>
    <lineage>
        <taxon>Bacteria</taxon>
        <taxon>Bacillati</taxon>
        <taxon>Bacillota</taxon>
        <taxon>Bacilli</taxon>
        <taxon>Lactobacillales</taxon>
        <taxon>Lactobacillaceae</taxon>
        <taxon>Bombilactobacillus</taxon>
    </lineage>
</organism>
<evidence type="ECO:0000256" key="5">
    <source>
        <dbReference type="SAM" id="SignalP"/>
    </source>
</evidence>
<dbReference type="CDD" id="cd08504">
    <property type="entry name" value="PBP2_OppA"/>
    <property type="match status" value="1"/>
</dbReference>
<protein>
    <submittedName>
        <fullName evidence="7">Peptide ABC transporter substrate-binding protein</fullName>
    </submittedName>
</protein>
<evidence type="ECO:0000313" key="8">
    <source>
        <dbReference type="Proteomes" id="UP000831495"/>
    </source>
</evidence>
<accession>A0ABY4P7T9</accession>
<feature type="signal peptide" evidence="5">
    <location>
        <begin position="1"/>
        <end position="18"/>
    </location>
</feature>
<proteinExistence type="inferred from homology"/>
<keyword evidence="4 5" id="KW-0732">Signal</keyword>
<keyword evidence="8" id="KW-1185">Reference proteome</keyword>
<comment type="similarity">
    <text evidence="2">Belongs to the bacterial solute-binding protein 5 family.</text>
</comment>
<dbReference type="RefSeq" id="WP_249514046.1">
    <property type="nucleotide sequence ID" value="NZ_CP093366.1"/>
</dbReference>
<feature type="domain" description="Solute-binding protein family 5" evidence="6">
    <location>
        <begin position="72"/>
        <end position="455"/>
    </location>
</feature>
<dbReference type="PANTHER" id="PTHR30290:SF10">
    <property type="entry name" value="PERIPLASMIC OLIGOPEPTIDE-BINDING PROTEIN-RELATED"/>
    <property type="match status" value="1"/>
</dbReference>
<evidence type="ECO:0000256" key="2">
    <source>
        <dbReference type="ARBA" id="ARBA00005695"/>
    </source>
</evidence>
<evidence type="ECO:0000259" key="6">
    <source>
        <dbReference type="Pfam" id="PF00496"/>
    </source>
</evidence>
<evidence type="ECO:0000256" key="1">
    <source>
        <dbReference type="ARBA" id="ARBA00004196"/>
    </source>
</evidence>
<dbReference type="SUPFAM" id="SSF53850">
    <property type="entry name" value="Periplasmic binding protein-like II"/>
    <property type="match status" value="1"/>
</dbReference>
<comment type="subcellular location">
    <subcellularLocation>
        <location evidence="1">Cell envelope</location>
    </subcellularLocation>
</comment>
<dbReference type="InterPro" id="IPR030678">
    <property type="entry name" value="Peptide/Ni-bd"/>
</dbReference>